<evidence type="ECO:0000313" key="2">
    <source>
        <dbReference type="EMBL" id="TQS46709.1"/>
    </source>
</evidence>
<proteinExistence type="predicted"/>
<dbReference type="RefSeq" id="WP_142702328.1">
    <property type="nucleotide sequence ID" value="NZ_VIRS01000001.1"/>
</dbReference>
<protein>
    <submittedName>
        <fullName evidence="2">VOC family protein</fullName>
    </submittedName>
</protein>
<name>A0A545AZH2_9ACTN</name>
<keyword evidence="3" id="KW-1185">Reference proteome</keyword>
<gene>
    <name evidence="2" type="ORF">FL583_00040</name>
</gene>
<dbReference type="SUPFAM" id="SSF54593">
    <property type="entry name" value="Glyoxalase/Bleomycin resistance protein/Dihydroxybiphenyl dioxygenase"/>
    <property type="match status" value="1"/>
</dbReference>
<accession>A0A545AZH2</accession>
<organism evidence="2 3">
    <name type="scientific">Cryptosporangium phraense</name>
    <dbReference type="NCBI Taxonomy" id="2593070"/>
    <lineage>
        <taxon>Bacteria</taxon>
        <taxon>Bacillati</taxon>
        <taxon>Actinomycetota</taxon>
        <taxon>Actinomycetes</taxon>
        <taxon>Cryptosporangiales</taxon>
        <taxon>Cryptosporangiaceae</taxon>
        <taxon>Cryptosporangium</taxon>
    </lineage>
</organism>
<dbReference type="PROSITE" id="PS51819">
    <property type="entry name" value="VOC"/>
    <property type="match status" value="1"/>
</dbReference>
<dbReference type="EMBL" id="VIRS01000001">
    <property type="protein sequence ID" value="TQS46709.1"/>
    <property type="molecule type" value="Genomic_DNA"/>
</dbReference>
<comment type="caution">
    <text evidence="2">The sequence shown here is derived from an EMBL/GenBank/DDBJ whole genome shotgun (WGS) entry which is preliminary data.</text>
</comment>
<dbReference type="InParanoid" id="A0A545AZH2"/>
<dbReference type="InterPro" id="IPR037523">
    <property type="entry name" value="VOC_core"/>
</dbReference>
<feature type="domain" description="VOC" evidence="1">
    <location>
        <begin position="9"/>
        <end position="125"/>
    </location>
</feature>
<evidence type="ECO:0000259" key="1">
    <source>
        <dbReference type="PROSITE" id="PS51819"/>
    </source>
</evidence>
<evidence type="ECO:0000313" key="3">
    <source>
        <dbReference type="Proteomes" id="UP000317982"/>
    </source>
</evidence>
<dbReference type="Proteomes" id="UP000317982">
    <property type="component" value="Unassembled WGS sequence"/>
</dbReference>
<dbReference type="InterPro" id="IPR041581">
    <property type="entry name" value="Glyoxalase_6"/>
</dbReference>
<dbReference type="OrthoDB" id="1645442at2"/>
<reference evidence="2 3" key="1">
    <citation type="submission" date="2019-07" db="EMBL/GenBank/DDBJ databases">
        <title>Cryptosporangium phraense sp. nov., isolated from plant litter.</title>
        <authorList>
            <person name="Suriyachadkun C."/>
        </authorList>
    </citation>
    <scope>NUCLEOTIDE SEQUENCE [LARGE SCALE GENOMIC DNA]</scope>
    <source>
        <strain evidence="2 3">A-T 5661</strain>
    </source>
</reference>
<sequence>MSEPTPLATLAMVNLDAPDPGALADFYSAILGWPVVHRQAEYAMISPEAGAPIGFGRVEGHVPPEWSEDAAPDKRFHLDLSVDDPDEAAARCVALGATKPTFQPGADRWTVLQDPAGHPFCLCRRP</sequence>
<dbReference type="PANTHER" id="PTHR35908">
    <property type="entry name" value="HYPOTHETICAL FUSION PROTEIN"/>
    <property type="match status" value="1"/>
</dbReference>
<dbReference type="Gene3D" id="3.10.180.10">
    <property type="entry name" value="2,3-Dihydroxybiphenyl 1,2-Dioxygenase, domain 1"/>
    <property type="match status" value="1"/>
</dbReference>
<dbReference type="CDD" id="cd06587">
    <property type="entry name" value="VOC"/>
    <property type="match status" value="1"/>
</dbReference>
<dbReference type="InterPro" id="IPR029068">
    <property type="entry name" value="Glyas_Bleomycin-R_OHBP_Dase"/>
</dbReference>
<dbReference type="Pfam" id="PF18029">
    <property type="entry name" value="Glyoxalase_6"/>
    <property type="match status" value="1"/>
</dbReference>
<dbReference type="AlphaFoldDB" id="A0A545AZH2"/>
<dbReference type="PANTHER" id="PTHR35908:SF1">
    <property type="entry name" value="CONSERVED PROTEIN"/>
    <property type="match status" value="1"/>
</dbReference>